<gene>
    <name evidence="1" type="ORF">LZ495_27750</name>
</gene>
<dbReference type="RefSeq" id="WP_235055653.1">
    <property type="nucleotide sequence ID" value="NZ_JAKFHA010000020.1"/>
</dbReference>
<sequence length="111" mass="11776">MTAALFPDTGREAQLFQRCRNAPMDARISAEDLGAGGAYAASLAWSGLCASGRRPVALAQARHLAMEAADSFIEHTARDRPVDPSDTQAAKRLAETAVGDALERDYGNDQA</sequence>
<accession>A0AA41U2S0</accession>
<evidence type="ECO:0000313" key="1">
    <source>
        <dbReference type="EMBL" id="MCF2530985.1"/>
    </source>
</evidence>
<organism evidence="1 2">
    <name type="scientific">Yinghuangia soli</name>
    <dbReference type="NCBI Taxonomy" id="2908204"/>
    <lineage>
        <taxon>Bacteria</taxon>
        <taxon>Bacillati</taxon>
        <taxon>Actinomycetota</taxon>
        <taxon>Actinomycetes</taxon>
        <taxon>Kitasatosporales</taxon>
        <taxon>Streptomycetaceae</taxon>
        <taxon>Yinghuangia</taxon>
    </lineage>
</organism>
<protein>
    <submittedName>
        <fullName evidence="1">DUF3759 domain-containing protein</fullName>
    </submittedName>
</protein>
<dbReference type="AlphaFoldDB" id="A0AA41U2S0"/>
<proteinExistence type="predicted"/>
<name>A0AA41U2S0_9ACTN</name>
<evidence type="ECO:0000313" key="2">
    <source>
        <dbReference type="Proteomes" id="UP001165378"/>
    </source>
</evidence>
<comment type="caution">
    <text evidence="1">The sequence shown here is derived from an EMBL/GenBank/DDBJ whole genome shotgun (WGS) entry which is preliminary data.</text>
</comment>
<dbReference type="Proteomes" id="UP001165378">
    <property type="component" value="Unassembled WGS sequence"/>
</dbReference>
<reference evidence="1" key="1">
    <citation type="submission" date="2022-01" db="EMBL/GenBank/DDBJ databases">
        <title>Genome-Based Taxonomic Classification of the Phylum Actinobacteria.</title>
        <authorList>
            <person name="Gao Y."/>
        </authorList>
    </citation>
    <scope>NUCLEOTIDE SEQUENCE</scope>
    <source>
        <strain evidence="1">KLBMP 8922</strain>
    </source>
</reference>
<keyword evidence="2" id="KW-1185">Reference proteome</keyword>
<dbReference type="EMBL" id="JAKFHA010000020">
    <property type="protein sequence ID" value="MCF2530985.1"/>
    <property type="molecule type" value="Genomic_DNA"/>
</dbReference>